<evidence type="ECO:0000313" key="2">
    <source>
        <dbReference type="Proteomes" id="UP001239462"/>
    </source>
</evidence>
<sequence length="175" mass="20091">MFGRDPVITNVRRLKYNSNHSIKIEGTIMNRIPAVALVFAFFAASTGSALDNVGDAFLLRQRPSDENDISKLQFRDDSAVMLEIDALSVVGHDSTKLWTAIHESVADFITRTHAEQRIHIRFYHSDYRQTKPLLHQLHTEAKRVLADLPIYVVMIDETVRNDHKFWSDYRVTIAP</sequence>
<keyword evidence="2" id="KW-1185">Reference proteome</keyword>
<accession>A0ABT7PSB2</accession>
<evidence type="ECO:0008006" key="3">
    <source>
        <dbReference type="Google" id="ProtNLM"/>
    </source>
</evidence>
<proteinExistence type="predicted"/>
<dbReference type="Proteomes" id="UP001239462">
    <property type="component" value="Unassembled WGS sequence"/>
</dbReference>
<evidence type="ECO:0000313" key="1">
    <source>
        <dbReference type="EMBL" id="MDM4019393.1"/>
    </source>
</evidence>
<protein>
    <recommendedName>
        <fullName evidence="3">DUF3574 domain-containing protein</fullName>
    </recommendedName>
</protein>
<comment type="caution">
    <text evidence="1">The sequence shown here is derived from an EMBL/GenBank/DDBJ whole genome shotgun (WGS) entry which is preliminary data.</text>
</comment>
<dbReference type="RefSeq" id="WP_289167534.1">
    <property type="nucleotide sequence ID" value="NZ_JASZZN010000043.1"/>
</dbReference>
<dbReference type="EMBL" id="JASZZN010000043">
    <property type="protein sequence ID" value="MDM4019393.1"/>
    <property type="molecule type" value="Genomic_DNA"/>
</dbReference>
<gene>
    <name evidence="1" type="ORF">QTN89_28315</name>
</gene>
<reference evidence="1 2" key="1">
    <citation type="submission" date="2023-06" db="EMBL/GenBank/DDBJ databases">
        <title>Roseiconus lacunae JC819 isolated from Gulf of Mannar region, Tamil Nadu.</title>
        <authorList>
            <person name="Pk S."/>
            <person name="Ch S."/>
            <person name="Ch V.R."/>
        </authorList>
    </citation>
    <scope>NUCLEOTIDE SEQUENCE [LARGE SCALE GENOMIC DNA]</scope>
    <source>
        <strain evidence="1 2">JC819</strain>
    </source>
</reference>
<organism evidence="1 2">
    <name type="scientific">Roseiconus lacunae</name>
    <dbReference type="NCBI Taxonomy" id="2605694"/>
    <lineage>
        <taxon>Bacteria</taxon>
        <taxon>Pseudomonadati</taxon>
        <taxon>Planctomycetota</taxon>
        <taxon>Planctomycetia</taxon>
        <taxon>Pirellulales</taxon>
        <taxon>Pirellulaceae</taxon>
        <taxon>Roseiconus</taxon>
    </lineage>
</organism>
<name>A0ABT7PSB2_9BACT</name>